<reference evidence="2 3" key="1">
    <citation type="submission" date="2017-02" db="EMBL/GenBank/DDBJ databases">
        <authorList>
            <person name="Varghese N."/>
            <person name="Submissions S."/>
        </authorList>
    </citation>
    <scope>NUCLEOTIDE SEQUENCE [LARGE SCALE GENOMIC DNA]</scope>
    <source>
        <strain evidence="2 3">VKM Ac-1787</strain>
    </source>
</reference>
<organism evidence="2 3">
    <name type="scientific">Plantibacter cousiniae</name>
    <name type="common">nom. nud.</name>
    <dbReference type="NCBI Taxonomy" id="199709"/>
    <lineage>
        <taxon>Bacteria</taxon>
        <taxon>Bacillati</taxon>
        <taxon>Actinomycetota</taxon>
        <taxon>Actinomycetes</taxon>
        <taxon>Micrococcales</taxon>
        <taxon>Microbacteriaceae</taxon>
        <taxon>Plantibacter</taxon>
    </lineage>
</organism>
<evidence type="ECO:0008006" key="4">
    <source>
        <dbReference type="Google" id="ProtNLM"/>
    </source>
</evidence>
<name>A0ABY1LK89_9MICO</name>
<sequence>MSASLSPALARRIALGAQGFGAPQRTTPAGTRTLRSTIDRLGLLQIDSVNVFERSHYLPLFARLGGYDKTLLDRLTLGADAPYLEYWAHEAAFIPRDSWPLFRWRMDAHRAKHVGDETTWASQNTEMLDWVRALLRVEGPLKASEIEHDANVRRGPWWGWSDVKRALEVLFLYGEVVTAGRDRFERRYALAEHVLPQHLLDLDVAQPDAIRALVEQAAAAQGVATVADLADYFRIKPQTAVRRAVDELVDAGVLEPVTVAGWDRRGGPQEAWLHRDARRPRRIEGAALLSPFDPVVWFRERALRMFGLHYRIEIYTPEPKRVYGYYVLPVLIDGEIVARVDLKSDRQAGVLRVQSAWFERGHQDAVARGLRPVADDAIAGRLAELLEQTARWQGLDAVVVVDRGTLAAPLAHAVGTRLLPGSRAPEMGTTPHAQEAQSLSGDAHRLLS</sequence>
<protein>
    <recommendedName>
        <fullName evidence="4">Winged helix-turn-helix domain-containing protein</fullName>
    </recommendedName>
</protein>
<dbReference type="PANTHER" id="PTHR30528:SF0">
    <property type="entry name" value="CYTOPLASMIC PROTEIN"/>
    <property type="match status" value="1"/>
</dbReference>
<feature type="region of interest" description="Disordered" evidence="1">
    <location>
        <begin position="419"/>
        <end position="448"/>
    </location>
</feature>
<comment type="caution">
    <text evidence="2">The sequence shown here is derived from an EMBL/GenBank/DDBJ whole genome shotgun (WGS) entry which is preliminary data.</text>
</comment>
<keyword evidence="3" id="KW-1185">Reference proteome</keyword>
<gene>
    <name evidence="2" type="ORF">SAMN06295973_1674</name>
</gene>
<evidence type="ECO:0000313" key="3">
    <source>
        <dbReference type="Proteomes" id="UP000190827"/>
    </source>
</evidence>
<dbReference type="RefSeq" id="WP_079705491.1">
    <property type="nucleotide sequence ID" value="NZ_FUZO01000001.1"/>
</dbReference>
<dbReference type="InterPro" id="IPR009351">
    <property type="entry name" value="AlkZ-like"/>
</dbReference>
<dbReference type="Pfam" id="PF06224">
    <property type="entry name" value="AlkZ-like"/>
    <property type="match status" value="1"/>
</dbReference>
<dbReference type="PANTHER" id="PTHR30528">
    <property type="entry name" value="CYTOPLASMIC PROTEIN"/>
    <property type="match status" value="1"/>
</dbReference>
<dbReference type="Proteomes" id="UP000190827">
    <property type="component" value="Unassembled WGS sequence"/>
</dbReference>
<evidence type="ECO:0000313" key="2">
    <source>
        <dbReference type="EMBL" id="SKC52579.1"/>
    </source>
</evidence>
<feature type="compositionally biased region" description="Polar residues" evidence="1">
    <location>
        <begin position="431"/>
        <end position="440"/>
    </location>
</feature>
<proteinExistence type="predicted"/>
<evidence type="ECO:0000256" key="1">
    <source>
        <dbReference type="SAM" id="MobiDB-lite"/>
    </source>
</evidence>
<dbReference type="EMBL" id="FUZO01000001">
    <property type="protein sequence ID" value="SKC52579.1"/>
    <property type="molecule type" value="Genomic_DNA"/>
</dbReference>
<accession>A0ABY1LK89</accession>